<evidence type="ECO:0000313" key="1">
    <source>
        <dbReference type="EMBL" id="HIH94506.1"/>
    </source>
</evidence>
<dbReference type="Gene3D" id="3.40.630.30">
    <property type="match status" value="1"/>
</dbReference>
<proteinExistence type="predicted"/>
<dbReference type="AlphaFoldDB" id="A0A832WA86"/>
<dbReference type="SUPFAM" id="SSF55729">
    <property type="entry name" value="Acyl-CoA N-acyltransferases (Nat)"/>
    <property type="match status" value="1"/>
</dbReference>
<accession>A0A832WA86</accession>
<dbReference type="GeneID" id="43445971"/>
<evidence type="ECO:0008006" key="3">
    <source>
        <dbReference type="Google" id="ProtNLM"/>
    </source>
</evidence>
<reference evidence="1" key="1">
    <citation type="journal article" date="2020" name="bioRxiv">
        <title>A rank-normalized archaeal taxonomy based on genome phylogeny resolves widespread incomplete and uneven classifications.</title>
        <authorList>
            <person name="Rinke C."/>
            <person name="Chuvochina M."/>
            <person name="Mussig A.J."/>
            <person name="Chaumeil P.-A."/>
            <person name="Waite D.W."/>
            <person name="Whitman W.B."/>
            <person name="Parks D.H."/>
            <person name="Hugenholtz P."/>
        </authorList>
    </citation>
    <scope>NUCLEOTIDE SEQUENCE</scope>
    <source>
        <strain evidence="1">UBA8876</strain>
    </source>
</reference>
<evidence type="ECO:0000313" key="2">
    <source>
        <dbReference type="Proteomes" id="UP000600774"/>
    </source>
</evidence>
<dbReference type="InterPro" id="IPR016181">
    <property type="entry name" value="Acyl_CoA_acyltransferase"/>
</dbReference>
<dbReference type="CDD" id="cd04301">
    <property type="entry name" value="NAT_SF"/>
    <property type="match status" value="1"/>
</dbReference>
<gene>
    <name evidence="1" type="ORF">HA338_10910</name>
</gene>
<protein>
    <recommendedName>
        <fullName evidence="3">N-acetyltransferase domain-containing protein</fullName>
    </recommendedName>
</protein>
<dbReference type="EMBL" id="DUJU01000126">
    <property type="protein sequence ID" value="HIH94506.1"/>
    <property type="molecule type" value="Genomic_DNA"/>
</dbReference>
<dbReference type="RefSeq" id="WP_157860081.1">
    <property type="nucleotide sequence ID" value="NZ_DUJU01000126.1"/>
</dbReference>
<dbReference type="Proteomes" id="UP000600774">
    <property type="component" value="Unassembled WGS sequence"/>
</dbReference>
<sequence>MKKDRGGKKRLFSLTPVAVLPEFQKQGIGGEFVKEGLKAARGPNTILS</sequence>
<name>A0A832WA86_9EURY</name>
<organism evidence="1 2">
    <name type="scientific">Methanosarcina acetivorans</name>
    <dbReference type="NCBI Taxonomy" id="2214"/>
    <lineage>
        <taxon>Archaea</taxon>
        <taxon>Methanobacteriati</taxon>
        <taxon>Methanobacteriota</taxon>
        <taxon>Stenosarchaea group</taxon>
        <taxon>Methanomicrobia</taxon>
        <taxon>Methanosarcinales</taxon>
        <taxon>Methanosarcinaceae</taxon>
        <taxon>Methanosarcina</taxon>
    </lineage>
</organism>
<comment type="caution">
    <text evidence="1">The sequence shown here is derived from an EMBL/GenBank/DDBJ whole genome shotgun (WGS) entry which is preliminary data.</text>
</comment>